<dbReference type="EMBL" id="KN824281">
    <property type="protein sequence ID" value="KIM31651.1"/>
    <property type="molecule type" value="Genomic_DNA"/>
</dbReference>
<comment type="similarity">
    <text evidence="3 7">Belongs to the UTP25 family.</text>
</comment>
<evidence type="ECO:0000256" key="6">
    <source>
        <dbReference type="ARBA" id="ARBA00023274"/>
    </source>
</evidence>
<evidence type="ECO:0000256" key="3">
    <source>
        <dbReference type="ARBA" id="ARBA00009223"/>
    </source>
</evidence>
<dbReference type="PANTHER" id="PTHR12933">
    <property type="entry name" value="ORF PROTEIN-RELATED"/>
    <property type="match status" value="1"/>
</dbReference>
<dbReference type="Gene3D" id="3.40.50.300">
    <property type="entry name" value="P-loop containing nucleotide triphosphate hydrolases"/>
    <property type="match status" value="1"/>
</dbReference>
<dbReference type="InterPro" id="IPR027417">
    <property type="entry name" value="P-loop_NTPase"/>
</dbReference>
<dbReference type="InterPro" id="IPR053940">
    <property type="entry name" value="UTP25_NTPase-like"/>
</dbReference>
<evidence type="ECO:0000256" key="4">
    <source>
        <dbReference type="ARBA" id="ARBA00015422"/>
    </source>
</evidence>
<dbReference type="HOGENOM" id="CLU_018705_3_0_1"/>
<evidence type="ECO:0000256" key="5">
    <source>
        <dbReference type="ARBA" id="ARBA00023242"/>
    </source>
</evidence>
<evidence type="ECO:0000259" key="10">
    <source>
        <dbReference type="Pfam" id="PF22916"/>
    </source>
</evidence>
<name>A0A0C3BJL9_SERVB</name>
<feature type="domain" description="UTP25 C-terminal" evidence="9">
    <location>
        <begin position="453"/>
        <end position="628"/>
    </location>
</feature>
<evidence type="ECO:0000256" key="1">
    <source>
        <dbReference type="ARBA" id="ARBA00002883"/>
    </source>
</evidence>
<reference evidence="12" key="2">
    <citation type="submission" date="2015-01" db="EMBL/GenBank/DDBJ databases">
        <title>Evolutionary Origins and Diversification of the Mycorrhizal Mutualists.</title>
        <authorList>
            <consortium name="DOE Joint Genome Institute"/>
            <consortium name="Mycorrhizal Genomics Consortium"/>
            <person name="Kohler A."/>
            <person name="Kuo A."/>
            <person name="Nagy L.G."/>
            <person name="Floudas D."/>
            <person name="Copeland A."/>
            <person name="Barry K.W."/>
            <person name="Cichocki N."/>
            <person name="Veneault-Fourrey C."/>
            <person name="LaButti K."/>
            <person name="Lindquist E.A."/>
            <person name="Lipzen A."/>
            <person name="Lundell T."/>
            <person name="Morin E."/>
            <person name="Murat C."/>
            <person name="Riley R."/>
            <person name="Ohm R."/>
            <person name="Sun H."/>
            <person name="Tunlid A."/>
            <person name="Henrissat B."/>
            <person name="Grigoriev I.V."/>
            <person name="Hibbett D.S."/>
            <person name="Martin F."/>
        </authorList>
    </citation>
    <scope>NUCLEOTIDE SEQUENCE [LARGE SCALE GENOMIC DNA]</scope>
    <source>
        <strain evidence="12">MAFF 305830</strain>
    </source>
</reference>
<keyword evidence="7" id="KW-0690">Ribosome biogenesis</keyword>
<feature type="compositionally biased region" description="Basic and acidic residues" evidence="8">
    <location>
        <begin position="78"/>
        <end position="91"/>
    </location>
</feature>
<dbReference type="Pfam" id="PF06862">
    <property type="entry name" value="Utp25_C"/>
    <property type="match status" value="1"/>
</dbReference>
<dbReference type="GO" id="GO:0032040">
    <property type="term" value="C:small-subunit processome"/>
    <property type="evidence" value="ECO:0007669"/>
    <property type="project" value="TreeGrafter"/>
</dbReference>
<evidence type="ECO:0000313" key="11">
    <source>
        <dbReference type="EMBL" id="KIM31651.1"/>
    </source>
</evidence>
<keyword evidence="6 7" id="KW-0687">Ribonucleoprotein</keyword>
<proteinExistence type="inferred from homology"/>
<evidence type="ECO:0000256" key="7">
    <source>
        <dbReference type="RuleBase" id="RU365070"/>
    </source>
</evidence>
<organism evidence="11 12">
    <name type="scientific">Serendipita vermifera MAFF 305830</name>
    <dbReference type="NCBI Taxonomy" id="933852"/>
    <lineage>
        <taxon>Eukaryota</taxon>
        <taxon>Fungi</taxon>
        <taxon>Dikarya</taxon>
        <taxon>Basidiomycota</taxon>
        <taxon>Agaricomycotina</taxon>
        <taxon>Agaricomycetes</taxon>
        <taxon>Sebacinales</taxon>
        <taxon>Serendipitaceae</taxon>
        <taxon>Serendipita</taxon>
    </lineage>
</organism>
<comment type="subcellular location">
    <subcellularLocation>
        <location evidence="2 7">Nucleus</location>
        <location evidence="2 7">Nucleolus</location>
    </subcellularLocation>
</comment>
<keyword evidence="12" id="KW-1185">Reference proteome</keyword>
<comment type="function">
    <text evidence="1 7">DEAD-box RNA helicase-like protein required for pre-18S rRNA processing, specifically at sites A0, A1, and A2.</text>
</comment>
<dbReference type="InterPro" id="IPR053939">
    <property type="entry name" value="UTP25_C"/>
</dbReference>
<accession>A0A0C3BJL9</accession>
<evidence type="ECO:0000259" key="9">
    <source>
        <dbReference type="Pfam" id="PF06862"/>
    </source>
</evidence>
<gene>
    <name evidence="11" type="ORF">M408DRAFT_327125</name>
</gene>
<sequence>MATAESHELVTTRLLTLLNVSALSPKKRKRAEEPAVTLPPSKKLNAKKDKASDAAHTSNNASEEDKDAEMGDGGASFEDSKEPEVENDPYKTHFGPNPPQLTEQARASVDKRSWVASKRNYGKVGDAHLQVPDGQAVEENHTGLFLLDKLKPVFEDSLVKNPGEGSIRKDLLQSISSYQDLYITKQDIAARKLYREVVSAHVLNHILKIRRRILKHNEKLSSSKDAQETEPTAFLDQGFVRPSVLIVLPFRSSAKHWVTALLQQTPSHQVENKARFSSDFSIPNGTEEKLLTAPPGTYPPDHVANMSGNIDDHFRLGIKVTRKSIKLFSDFYSSDIILASPLGLRELMDKEKSADYLSSIEILVLDQLDVLTMQNWSHLEMIFTYLNTIPKQSHDTDFSRIKPWYLDGHARYLRQSLLFTAYETPEIRGLYNRHLHNVSGKRRIESAWSSIQVPEGIRQNYIKFECANAQAEINQRFEYFTTQLFPSLLKSAVQSVNTVIFVPSYFDYARIRNWLKNQAMVTFAILSEDSDNRDISRARQAFFLGNKAMLLVTERFHFFRRYKLRGIRNLVFYAPPDHPQFYSELLSYPFLDDGVQPEDVTCKVLYSKYDYMRLERIVGSAAVGNLISG</sequence>
<dbReference type="OrthoDB" id="10264378at2759"/>
<feature type="domain" description="UTP25 NTP hydrolase-like" evidence="10">
    <location>
        <begin position="178"/>
        <end position="441"/>
    </location>
</feature>
<dbReference type="AlphaFoldDB" id="A0A0C3BJL9"/>
<dbReference type="STRING" id="933852.A0A0C3BJL9"/>
<evidence type="ECO:0000313" key="12">
    <source>
        <dbReference type="Proteomes" id="UP000054097"/>
    </source>
</evidence>
<evidence type="ECO:0000256" key="8">
    <source>
        <dbReference type="SAM" id="MobiDB-lite"/>
    </source>
</evidence>
<dbReference type="Pfam" id="PF22916">
    <property type="entry name" value="UTP25_NTPase-like"/>
    <property type="match status" value="1"/>
</dbReference>
<keyword evidence="5 7" id="KW-0539">Nucleus</keyword>
<feature type="region of interest" description="Disordered" evidence="8">
    <location>
        <begin position="19"/>
        <end position="100"/>
    </location>
</feature>
<dbReference type="InterPro" id="IPR010678">
    <property type="entry name" value="UTP25"/>
</dbReference>
<dbReference type="GO" id="GO:0034511">
    <property type="term" value="F:U3 snoRNA binding"/>
    <property type="evidence" value="ECO:0007669"/>
    <property type="project" value="InterPro"/>
</dbReference>
<evidence type="ECO:0000256" key="2">
    <source>
        <dbReference type="ARBA" id="ARBA00004604"/>
    </source>
</evidence>
<keyword evidence="7" id="KW-0698">rRNA processing</keyword>
<dbReference type="PANTHER" id="PTHR12933:SF0">
    <property type="entry name" value="U3 SMALL NUCLEOLAR RNA-ASSOCIATED PROTEIN 25 HOMOLOG"/>
    <property type="match status" value="1"/>
</dbReference>
<dbReference type="GO" id="GO:0000462">
    <property type="term" value="P:maturation of SSU-rRNA from tricistronic rRNA transcript (SSU-rRNA, 5.8S rRNA, LSU-rRNA)"/>
    <property type="evidence" value="ECO:0007669"/>
    <property type="project" value="TreeGrafter"/>
</dbReference>
<dbReference type="GO" id="GO:0019843">
    <property type="term" value="F:rRNA binding"/>
    <property type="evidence" value="ECO:0007669"/>
    <property type="project" value="TreeGrafter"/>
</dbReference>
<reference evidence="11 12" key="1">
    <citation type="submission" date="2014-04" db="EMBL/GenBank/DDBJ databases">
        <authorList>
            <consortium name="DOE Joint Genome Institute"/>
            <person name="Kuo A."/>
            <person name="Zuccaro A."/>
            <person name="Kohler A."/>
            <person name="Nagy L.G."/>
            <person name="Floudas D."/>
            <person name="Copeland A."/>
            <person name="Barry K.W."/>
            <person name="Cichocki N."/>
            <person name="Veneault-Fourrey C."/>
            <person name="LaButti K."/>
            <person name="Lindquist E.A."/>
            <person name="Lipzen A."/>
            <person name="Lundell T."/>
            <person name="Morin E."/>
            <person name="Murat C."/>
            <person name="Sun H."/>
            <person name="Tunlid A."/>
            <person name="Henrissat B."/>
            <person name="Grigoriev I.V."/>
            <person name="Hibbett D.S."/>
            <person name="Martin F."/>
            <person name="Nordberg H.P."/>
            <person name="Cantor M.N."/>
            <person name="Hua S.X."/>
        </authorList>
    </citation>
    <scope>NUCLEOTIDE SEQUENCE [LARGE SCALE GENOMIC DNA]</scope>
    <source>
        <strain evidence="11 12">MAFF 305830</strain>
    </source>
</reference>
<dbReference type="Proteomes" id="UP000054097">
    <property type="component" value="Unassembled WGS sequence"/>
</dbReference>
<protein>
    <recommendedName>
        <fullName evidence="4 7">U3 small nucleolar RNA-associated protein 25</fullName>
        <shortName evidence="7">U3 snoRNA-associated protein 25</shortName>
    </recommendedName>
</protein>
<comment type="subunit">
    <text evidence="7">Component of the ribosomal small subunit (SSU) processome composed of at least 40 protein subunits and snoRNA U3.</text>
</comment>